<dbReference type="Gene3D" id="2.60.40.10">
    <property type="entry name" value="Immunoglobulins"/>
    <property type="match status" value="1"/>
</dbReference>
<dbReference type="Gene3D" id="3.40.50.1700">
    <property type="entry name" value="Glycoside hydrolase family 3 C-terminal domain"/>
    <property type="match status" value="1"/>
</dbReference>
<dbReference type="InterPro" id="IPR026891">
    <property type="entry name" value="Fn3-like"/>
</dbReference>
<dbReference type="SMART" id="SM01217">
    <property type="entry name" value="Fn3_like"/>
    <property type="match status" value="1"/>
</dbReference>
<dbReference type="InterPro" id="IPR013783">
    <property type="entry name" value="Ig-like_fold"/>
</dbReference>
<feature type="non-terminal residue" evidence="4">
    <location>
        <position position="1"/>
    </location>
</feature>
<dbReference type="GO" id="GO:0008422">
    <property type="term" value="F:beta-glucosidase activity"/>
    <property type="evidence" value="ECO:0007669"/>
    <property type="project" value="UniProtKB-ARBA"/>
</dbReference>
<feature type="domain" description="Fibronectin type III-like" evidence="3">
    <location>
        <begin position="213"/>
        <end position="283"/>
    </location>
</feature>
<dbReference type="Pfam" id="PF14310">
    <property type="entry name" value="Fn3-like"/>
    <property type="match status" value="1"/>
</dbReference>
<dbReference type="SUPFAM" id="SSF52279">
    <property type="entry name" value="Beta-D-glucan exohydrolase, C-terminal domain"/>
    <property type="match status" value="1"/>
</dbReference>
<dbReference type="InterPro" id="IPR050288">
    <property type="entry name" value="Cellulose_deg_GH3"/>
</dbReference>
<dbReference type="PANTHER" id="PTHR42715">
    <property type="entry name" value="BETA-GLUCOSIDASE"/>
    <property type="match status" value="1"/>
</dbReference>
<organism evidence="4 5">
    <name type="scientific">Anaerolinea thermophila</name>
    <dbReference type="NCBI Taxonomy" id="167964"/>
    <lineage>
        <taxon>Bacteria</taxon>
        <taxon>Bacillati</taxon>
        <taxon>Chloroflexota</taxon>
        <taxon>Anaerolineae</taxon>
        <taxon>Anaerolineales</taxon>
        <taxon>Anaerolineaceae</taxon>
        <taxon>Anaerolinea</taxon>
    </lineage>
</organism>
<dbReference type="PATRIC" id="fig|167964.4.peg.1197"/>
<dbReference type="Pfam" id="PF01915">
    <property type="entry name" value="Glyco_hydro_3_C"/>
    <property type="match status" value="1"/>
</dbReference>
<proteinExistence type="inferred from homology"/>
<dbReference type="PANTHER" id="PTHR42715:SF10">
    <property type="entry name" value="BETA-GLUCOSIDASE"/>
    <property type="match status" value="1"/>
</dbReference>
<dbReference type="FunFam" id="2.60.40.10:FF:000495">
    <property type="entry name" value="Periplasmic beta-glucosidase"/>
    <property type="match status" value="1"/>
</dbReference>
<protein>
    <submittedName>
        <fullName evidence="4">Thermostable beta-glucosidase</fullName>
    </submittedName>
</protein>
<comment type="caution">
    <text evidence="4">The sequence shown here is derived from an EMBL/GenBank/DDBJ whole genome shotgun (WGS) entry which is preliminary data.</text>
</comment>
<evidence type="ECO:0000256" key="2">
    <source>
        <dbReference type="ARBA" id="ARBA00022801"/>
    </source>
</evidence>
<keyword evidence="2" id="KW-0378">Hydrolase</keyword>
<dbReference type="AlphaFoldDB" id="A0A117LGY5"/>
<sequence length="431" mass="48199">NITYAQGYLRATPQIREDLVQKACDAARQAQVVIVFFGLPEVYETEGIDREDMRLPENQNQLMRALKEVNPNIVVVLSNGSPVEMPWVDDVKGLVEAYLSGQAGGGAVADVLFGVANPSGKLAETFPLKLEDNPSYHNFPGGPNTVEYRESIYVGYRYYDKAAREVLFPFGYGLSYTSFAYEGLKISKEKIKPGEKLDVSCTIRNTGVREGKEIVQLYIGRSDQSGFYPVRELKGFKKLSLKPGESKKVIFHLDERSFVYYDVQKGVWKVAPGTYHIYIGASSRDLKLSQVITIDGEEDDKVTKQRTGLSAYEVLGGNKFNREAFQTIYGKPLPEKGSAKHAKLTLNTPLLDFRKKLFGKIVFAILKREVKKQTTLGDNAMHDQMVEKIMLEIPLQNLTNLSGGYFTERTARALVHIANGEILSGLKELKS</sequence>
<evidence type="ECO:0000313" key="4">
    <source>
        <dbReference type="EMBL" id="KUK46587.1"/>
    </source>
</evidence>
<dbReference type="Proteomes" id="UP000064249">
    <property type="component" value="Unassembled WGS sequence"/>
</dbReference>
<evidence type="ECO:0000256" key="1">
    <source>
        <dbReference type="ARBA" id="ARBA00005336"/>
    </source>
</evidence>
<evidence type="ECO:0000259" key="3">
    <source>
        <dbReference type="SMART" id="SM01217"/>
    </source>
</evidence>
<reference evidence="4 5" key="1">
    <citation type="journal article" date="2015" name="MBio">
        <title>Genome-Resolved Metagenomic Analysis Reveals Roles for Candidate Phyla and Other Microbial Community Members in Biogeochemical Transformations in Oil Reservoirs.</title>
        <authorList>
            <person name="Hu P."/>
            <person name="Tom L."/>
            <person name="Singh A."/>
            <person name="Thomas B.C."/>
            <person name="Baker B.J."/>
            <person name="Piceno Y.M."/>
            <person name="Andersen G.L."/>
            <person name="Banfield J.F."/>
        </authorList>
    </citation>
    <scope>NUCLEOTIDE SEQUENCE [LARGE SCALE GENOMIC DNA]</scope>
    <source>
        <strain evidence="4">46_16</strain>
    </source>
</reference>
<name>A0A117LGY5_9CHLR</name>
<comment type="similarity">
    <text evidence="1">Belongs to the glycosyl hydrolase 3 family.</text>
</comment>
<accession>A0A117LGY5</accession>
<dbReference type="EMBL" id="LGFU01000019">
    <property type="protein sequence ID" value="KUK46587.1"/>
    <property type="molecule type" value="Genomic_DNA"/>
</dbReference>
<dbReference type="InterPro" id="IPR036881">
    <property type="entry name" value="Glyco_hydro_3_C_sf"/>
</dbReference>
<gene>
    <name evidence="4" type="ORF">XD73_0556</name>
</gene>
<dbReference type="InterPro" id="IPR002772">
    <property type="entry name" value="Glyco_hydro_3_C"/>
</dbReference>
<dbReference type="GO" id="GO:0005975">
    <property type="term" value="P:carbohydrate metabolic process"/>
    <property type="evidence" value="ECO:0007669"/>
    <property type="project" value="InterPro"/>
</dbReference>
<evidence type="ECO:0000313" key="5">
    <source>
        <dbReference type="Proteomes" id="UP000064249"/>
    </source>
</evidence>